<accession>A0ACB7WNE0</accession>
<reference evidence="2" key="1">
    <citation type="journal article" date="2022" name="Nat. Commun.">
        <title>Chromosome evolution and the genetic basis of agronomically important traits in greater yam.</title>
        <authorList>
            <person name="Bredeson J.V."/>
            <person name="Lyons J.B."/>
            <person name="Oniyinde I.O."/>
            <person name="Okereke N.R."/>
            <person name="Kolade O."/>
            <person name="Nnabue I."/>
            <person name="Nwadili C.O."/>
            <person name="Hribova E."/>
            <person name="Parker M."/>
            <person name="Nwogha J."/>
            <person name="Shu S."/>
            <person name="Carlson J."/>
            <person name="Kariba R."/>
            <person name="Muthemba S."/>
            <person name="Knop K."/>
            <person name="Barton G.J."/>
            <person name="Sherwood A.V."/>
            <person name="Lopez-Montes A."/>
            <person name="Asiedu R."/>
            <person name="Jamnadass R."/>
            <person name="Muchugi A."/>
            <person name="Goodstein D."/>
            <person name="Egesi C.N."/>
            <person name="Featherston J."/>
            <person name="Asfaw A."/>
            <person name="Simpson G.G."/>
            <person name="Dolezel J."/>
            <person name="Hendre P.S."/>
            <person name="Van Deynze A."/>
            <person name="Kumar P.L."/>
            <person name="Obidiegwu J.E."/>
            <person name="Bhattacharjee R."/>
            <person name="Rokhsar D.S."/>
        </authorList>
    </citation>
    <scope>NUCLEOTIDE SEQUENCE [LARGE SCALE GENOMIC DNA]</scope>
    <source>
        <strain evidence="2">cv. TDa95/00328</strain>
    </source>
</reference>
<evidence type="ECO:0000313" key="1">
    <source>
        <dbReference type="EMBL" id="KAH7689443.1"/>
    </source>
</evidence>
<dbReference type="Proteomes" id="UP000827976">
    <property type="component" value="Chromosome 3"/>
</dbReference>
<evidence type="ECO:0000313" key="2">
    <source>
        <dbReference type="Proteomes" id="UP000827976"/>
    </source>
</evidence>
<dbReference type="EMBL" id="CM037013">
    <property type="protein sequence ID" value="KAH7689443.1"/>
    <property type="molecule type" value="Genomic_DNA"/>
</dbReference>
<comment type="caution">
    <text evidence="1">The sequence shown here is derived from an EMBL/GenBank/DDBJ whole genome shotgun (WGS) entry which is preliminary data.</text>
</comment>
<name>A0ACB7WNE0_DIOAL</name>
<organism evidence="1 2">
    <name type="scientific">Dioscorea alata</name>
    <name type="common">Purple yam</name>
    <dbReference type="NCBI Taxonomy" id="55571"/>
    <lineage>
        <taxon>Eukaryota</taxon>
        <taxon>Viridiplantae</taxon>
        <taxon>Streptophyta</taxon>
        <taxon>Embryophyta</taxon>
        <taxon>Tracheophyta</taxon>
        <taxon>Spermatophyta</taxon>
        <taxon>Magnoliopsida</taxon>
        <taxon>Liliopsida</taxon>
        <taxon>Dioscoreales</taxon>
        <taxon>Dioscoreaceae</taxon>
        <taxon>Dioscorea</taxon>
    </lineage>
</organism>
<sequence length="140" mass="15661">MAIQRALISSFSWLVMVLVVVVTPLRCRADNVLYSGESLMSGQFLSWGNYKFIMQDDCNLVLYDRGNAIWSSNTSGRGSNCHLSQQRDGNLVVYKPDGTTALWSSQTYVGGEGHYVLVLQKDRKVVLYGGPRWAIDTYSP</sequence>
<proteinExistence type="predicted"/>
<gene>
    <name evidence="1" type="ORF">IHE45_03G098600</name>
</gene>
<protein>
    <submittedName>
        <fullName evidence="1">Alpha-D-mannose-specific plant lectins domain-containing protein</fullName>
    </submittedName>
</protein>
<keyword evidence="2" id="KW-1185">Reference proteome</keyword>